<dbReference type="GO" id="GO:0048487">
    <property type="term" value="F:beta-tubulin binding"/>
    <property type="evidence" value="ECO:0007669"/>
    <property type="project" value="InterPro"/>
</dbReference>
<dbReference type="eggNOG" id="KOG1943">
    <property type="taxonomic scope" value="Eukaryota"/>
</dbReference>
<sequence length="424" mass="47574">MAQQGLGRLLGVIDYERFPSCLDTAIKTLLNAVDRSSGPFRSNVEARRNCYQAMAKLFQNVSPRLSSLMTPEIVNSLFDALQDGLRDYSVDERGDVGSWVRMACIRGLNTFVEILLVKADGLPNLEGYLPLEKYHRAIGGILKQGVERLDNVRLEAGRAFENLLRIECGSQKERWRPHEASFLTELLLQREDNLSGWNDASWLFPKGVQILRLEPYRKPVLLGLISSIGSLTDSTHRPASASLVSFVRSLPVQSAKPSNYDIVTFIKDLFEYAKSNITSNVVVIPVLQVFNILLEGDAFGTASNSDNVTELLRLFLFLVCKHVDRLKSVRRVHESLKVTVNLLIFSQLFGDCLTFIPQFLAHQYPTARSNAAEYLYLGLQRMDLGRDTDEAEEVILETEWSSLDSDGAREAADIVVKKLKNTSS</sequence>
<dbReference type="InterPro" id="IPR022577">
    <property type="entry name" value="TBCD_C"/>
</dbReference>
<dbReference type="SUPFAM" id="SSF48371">
    <property type="entry name" value="ARM repeat"/>
    <property type="match status" value="1"/>
</dbReference>
<dbReference type="GO" id="GO:0000226">
    <property type="term" value="P:microtubule cytoskeleton organization"/>
    <property type="evidence" value="ECO:0007669"/>
    <property type="project" value="TreeGrafter"/>
</dbReference>
<proteinExistence type="predicted"/>
<organism evidence="2 3">
    <name type="scientific">Moniliophthora roreri</name>
    <name type="common">Frosty pod rot fungus</name>
    <name type="synonym">Monilia roreri</name>
    <dbReference type="NCBI Taxonomy" id="221103"/>
    <lineage>
        <taxon>Eukaryota</taxon>
        <taxon>Fungi</taxon>
        <taxon>Dikarya</taxon>
        <taxon>Basidiomycota</taxon>
        <taxon>Agaricomycotina</taxon>
        <taxon>Agaricomycetes</taxon>
        <taxon>Agaricomycetidae</taxon>
        <taxon>Agaricales</taxon>
        <taxon>Marasmiineae</taxon>
        <taxon>Marasmiaceae</taxon>
        <taxon>Moniliophthora</taxon>
    </lineage>
</organism>
<dbReference type="InterPro" id="IPR016024">
    <property type="entry name" value="ARM-type_fold"/>
</dbReference>
<accession>A0A0W0F3N4</accession>
<dbReference type="AlphaFoldDB" id="A0A0W0F3N4"/>
<evidence type="ECO:0000259" key="1">
    <source>
        <dbReference type="Pfam" id="PF12612"/>
    </source>
</evidence>
<dbReference type="InterPro" id="IPR033162">
    <property type="entry name" value="TBCD"/>
</dbReference>
<feature type="domain" description="Tubulin-folding cofactor D C-terminal" evidence="1">
    <location>
        <begin position="135"/>
        <end position="331"/>
    </location>
</feature>
<dbReference type="Proteomes" id="UP000054988">
    <property type="component" value="Unassembled WGS sequence"/>
</dbReference>
<evidence type="ECO:0000313" key="2">
    <source>
        <dbReference type="EMBL" id="KTB30908.1"/>
    </source>
</evidence>
<dbReference type="GO" id="GO:0007023">
    <property type="term" value="P:post-chaperonin tubulin folding pathway"/>
    <property type="evidence" value="ECO:0007669"/>
    <property type="project" value="InterPro"/>
</dbReference>
<protein>
    <submittedName>
        <fullName evidence="2">Putative TBCD protein</fullName>
    </submittedName>
</protein>
<evidence type="ECO:0000313" key="3">
    <source>
        <dbReference type="Proteomes" id="UP000054988"/>
    </source>
</evidence>
<dbReference type="Pfam" id="PF12612">
    <property type="entry name" value="TFCD_C"/>
    <property type="match status" value="1"/>
</dbReference>
<reference evidence="2 3" key="1">
    <citation type="submission" date="2015-12" db="EMBL/GenBank/DDBJ databases">
        <title>Draft genome sequence of Moniliophthora roreri, the causal agent of frosty pod rot of cacao.</title>
        <authorList>
            <person name="Aime M.C."/>
            <person name="Diaz-Valderrama J.R."/>
            <person name="Kijpornyongpan T."/>
            <person name="Phillips-Mora W."/>
        </authorList>
    </citation>
    <scope>NUCLEOTIDE SEQUENCE [LARGE SCALE GENOMIC DNA]</scope>
    <source>
        <strain evidence="2 3">MCA 2952</strain>
    </source>
</reference>
<gene>
    <name evidence="2" type="ORF">WG66_16530</name>
</gene>
<dbReference type="GO" id="GO:0005096">
    <property type="term" value="F:GTPase activator activity"/>
    <property type="evidence" value="ECO:0007669"/>
    <property type="project" value="InterPro"/>
</dbReference>
<dbReference type="GO" id="GO:0007021">
    <property type="term" value="P:tubulin complex assembly"/>
    <property type="evidence" value="ECO:0007669"/>
    <property type="project" value="InterPro"/>
</dbReference>
<comment type="caution">
    <text evidence="2">The sequence shown here is derived from an EMBL/GenBank/DDBJ whole genome shotgun (WGS) entry which is preliminary data.</text>
</comment>
<dbReference type="EMBL" id="LATX01002359">
    <property type="protein sequence ID" value="KTB30908.1"/>
    <property type="molecule type" value="Genomic_DNA"/>
</dbReference>
<dbReference type="PANTHER" id="PTHR12658:SF0">
    <property type="entry name" value="TUBULIN-SPECIFIC CHAPERONE D"/>
    <property type="match status" value="1"/>
</dbReference>
<name>A0A0W0F3N4_MONRR</name>
<dbReference type="PANTHER" id="PTHR12658">
    <property type="entry name" value="BETA-TUBULIN COFACTOR D"/>
    <property type="match status" value="1"/>
</dbReference>